<protein>
    <submittedName>
        <fullName evidence="2">Uncharacterized protein</fullName>
    </submittedName>
</protein>
<dbReference type="Proteomes" id="UP000239757">
    <property type="component" value="Unassembled WGS sequence"/>
</dbReference>
<feature type="compositionally biased region" description="Basic and acidic residues" evidence="1">
    <location>
        <begin position="48"/>
        <end position="57"/>
    </location>
</feature>
<reference evidence="2 3" key="1">
    <citation type="submission" date="2015-01" db="EMBL/GenBank/DDBJ databases">
        <title>Genome of allotetraploid Gossypium barbadense reveals genomic plasticity and fiber elongation in cotton evolution.</title>
        <authorList>
            <person name="Chen X."/>
            <person name="Liu X."/>
            <person name="Zhao B."/>
            <person name="Zheng H."/>
            <person name="Hu Y."/>
            <person name="Lu G."/>
            <person name="Yang C."/>
            <person name="Chen J."/>
            <person name="Shan C."/>
            <person name="Zhang L."/>
            <person name="Zhou Y."/>
            <person name="Wang L."/>
            <person name="Guo W."/>
            <person name="Bai Y."/>
            <person name="Ruan J."/>
            <person name="Shangguan X."/>
            <person name="Mao Y."/>
            <person name="Jiang J."/>
            <person name="Zhu Y."/>
            <person name="Lei J."/>
            <person name="Kang H."/>
            <person name="Chen S."/>
            <person name="He X."/>
            <person name="Wang R."/>
            <person name="Wang Y."/>
            <person name="Chen J."/>
            <person name="Wang L."/>
            <person name="Yu S."/>
            <person name="Wang B."/>
            <person name="Wei J."/>
            <person name="Song S."/>
            <person name="Lu X."/>
            <person name="Gao Z."/>
            <person name="Gu W."/>
            <person name="Deng X."/>
            <person name="Ma D."/>
            <person name="Wang S."/>
            <person name="Liang W."/>
            <person name="Fang L."/>
            <person name="Cai C."/>
            <person name="Zhu X."/>
            <person name="Zhou B."/>
            <person name="Zhang Y."/>
            <person name="Chen Z."/>
            <person name="Xu S."/>
            <person name="Zhu R."/>
            <person name="Wang S."/>
            <person name="Zhang T."/>
            <person name="Zhao G."/>
        </authorList>
    </citation>
    <scope>NUCLEOTIDE SEQUENCE [LARGE SCALE GENOMIC DNA]</scope>
    <source>
        <strain evidence="3">cv. Xinhai21</strain>
        <tissue evidence="2">Leaf</tissue>
    </source>
</reference>
<feature type="region of interest" description="Disordered" evidence="1">
    <location>
        <begin position="1"/>
        <end position="79"/>
    </location>
</feature>
<sequence>MISERPQGNLPSNTETNPREQLHAITIRDEEGFTESKLRQETVVSNGKVEETPRKNVIEQQSSLHDKNRTNHEESRLQIDELDEWRTHVKENPRIHNEPK</sequence>
<gene>
    <name evidence="2" type="ORF">GOBAR_AA07746</name>
</gene>
<dbReference type="EMBL" id="KZ663416">
    <property type="protein sequence ID" value="PPS12907.1"/>
    <property type="molecule type" value="Genomic_DNA"/>
</dbReference>
<proteinExistence type="predicted"/>
<dbReference type="AlphaFoldDB" id="A0A2P5YBG0"/>
<name>A0A2P5YBG0_GOSBA</name>
<evidence type="ECO:0000313" key="3">
    <source>
        <dbReference type="Proteomes" id="UP000239757"/>
    </source>
</evidence>
<feature type="compositionally biased region" description="Basic and acidic residues" evidence="1">
    <location>
        <begin position="17"/>
        <end position="40"/>
    </location>
</feature>
<evidence type="ECO:0000313" key="2">
    <source>
        <dbReference type="EMBL" id="PPS12907.1"/>
    </source>
</evidence>
<dbReference type="OrthoDB" id="10545948at2759"/>
<accession>A0A2P5YBG0</accession>
<feature type="compositionally biased region" description="Basic and acidic residues" evidence="1">
    <location>
        <begin position="64"/>
        <end position="79"/>
    </location>
</feature>
<organism evidence="2 3">
    <name type="scientific">Gossypium barbadense</name>
    <name type="common">Sea Island cotton</name>
    <name type="synonym">Hibiscus barbadensis</name>
    <dbReference type="NCBI Taxonomy" id="3634"/>
    <lineage>
        <taxon>Eukaryota</taxon>
        <taxon>Viridiplantae</taxon>
        <taxon>Streptophyta</taxon>
        <taxon>Embryophyta</taxon>
        <taxon>Tracheophyta</taxon>
        <taxon>Spermatophyta</taxon>
        <taxon>Magnoliopsida</taxon>
        <taxon>eudicotyledons</taxon>
        <taxon>Gunneridae</taxon>
        <taxon>Pentapetalae</taxon>
        <taxon>rosids</taxon>
        <taxon>malvids</taxon>
        <taxon>Malvales</taxon>
        <taxon>Malvaceae</taxon>
        <taxon>Malvoideae</taxon>
        <taxon>Gossypium</taxon>
    </lineage>
</organism>
<evidence type="ECO:0000256" key="1">
    <source>
        <dbReference type="SAM" id="MobiDB-lite"/>
    </source>
</evidence>